<dbReference type="EMBL" id="WOWK01000018">
    <property type="protein sequence ID" value="KAF0328293.1"/>
    <property type="molecule type" value="Genomic_DNA"/>
</dbReference>
<evidence type="ECO:0008006" key="3">
    <source>
        <dbReference type="Google" id="ProtNLM"/>
    </source>
</evidence>
<gene>
    <name evidence="1" type="ORF">GQ607_004445</name>
</gene>
<reference evidence="1 2" key="1">
    <citation type="submission" date="2019-12" db="EMBL/GenBank/DDBJ databases">
        <title>A genome sequence resource for the geographically widespread anthracnose pathogen Colletotrichum asianum.</title>
        <authorList>
            <person name="Meng Y."/>
        </authorList>
    </citation>
    <scope>NUCLEOTIDE SEQUENCE [LARGE SCALE GENOMIC DNA]</scope>
    <source>
        <strain evidence="1 2">ICMP 18580</strain>
    </source>
</reference>
<evidence type="ECO:0000313" key="2">
    <source>
        <dbReference type="Proteomes" id="UP000434172"/>
    </source>
</evidence>
<keyword evidence="2" id="KW-1185">Reference proteome</keyword>
<proteinExistence type="predicted"/>
<sequence length="479" mass="55231">MARFTDCPPEVIVEICRQLVLPLQTELYAYDLSADVSTDNSLACRIALARLMRTCRKLHDAAGCMLYSGYYHNHHPSQAVTFLKTLDPYEGSSRPELVRHADLHHNLYESSSDGINWSKEEENMTKDPWINRLAGALGMHFADWWNRCRIGMQFDHVLEHISQVFIIYLPTLTSLDVKLCHNWKFDLLQQWTEKRPSGCNDLLPNLRHLKIQMRSAKARKCNAHQIILEGAPRLSTSEIYNSMFYTIPSDCQLVNLRSLKLINCSMDLRSMTEVITATLNLTFFEYRGVQSGTETSRKPLLGPQMLCNLLRNDYDLAASQPSGTTKLDLPNLYRQLRTLKIDFHSSQFLFDWDDSDTITSLQDFSKLRYLSIDTHSFTFRTSNQNHLSMNNIGKMIPQCLETLDISRIGEFLLEELVRVGLREIIDMSRQGQLRQLKQMSLTNCVVHRNRRTQQKALHDLREMLEIPGAPSIYLNGKAL</sequence>
<organism evidence="1 2">
    <name type="scientific">Colletotrichum asianum</name>
    <dbReference type="NCBI Taxonomy" id="702518"/>
    <lineage>
        <taxon>Eukaryota</taxon>
        <taxon>Fungi</taxon>
        <taxon>Dikarya</taxon>
        <taxon>Ascomycota</taxon>
        <taxon>Pezizomycotina</taxon>
        <taxon>Sordariomycetes</taxon>
        <taxon>Hypocreomycetidae</taxon>
        <taxon>Glomerellales</taxon>
        <taxon>Glomerellaceae</taxon>
        <taxon>Colletotrichum</taxon>
        <taxon>Colletotrichum gloeosporioides species complex</taxon>
    </lineage>
</organism>
<accession>A0A8H3WPT4</accession>
<name>A0A8H3WPT4_9PEZI</name>
<evidence type="ECO:0000313" key="1">
    <source>
        <dbReference type="EMBL" id="KAF0328293.1"/>
    </source>
</evidence>
<protein>
    <recommendedName>
        <fullName evidence="3">F-box domain-containing protein</fullName>
    </recommendedName>
</protein>
<comment type="caution">
    <text evidence="1">The sequence shown here is derived from an EMBL/GenBank/DDBJ whole genome shotgun (WGS) entry which is preliminary data.</text>
</comment>
<dbReference type="AlphaFoldDB" id="A0A8H3WPT4"/>
<dbReference type="Proteomes" id="UP000434172">
    <property type="component" value="Unassembled WGS sequence"/>
</dbReference>
<dbReference type="OrthoDB" id="4809133at2759"/>